<dbReference type="Proteomes" id="UP000199169">
    <property type="component" value="Unassembled WGS sequence"/>
</dbReference>
<evidence type="ECO:0000313" key="2">
    <source>
        <dbReference type="Proteomes" id="UP000199169"/>
    </source>
</evidence>
<evidence type="ECO:0008006" key="3">
    <source>
        <dbReference type="Google" id="ProtNLM"/>
    </source>
</evidence>
<keyword evidence="2" id="KW-1185">Reference proteome</keyword>
<name>A0A1A8XRZ1_9PROT</name>
<accession>A0A1A8XRZ1</accession>
<dbReference type="GO" id="GO:0009399">
    <property type="term" value="P:nitrogen fixation"/>
    <property type="evidence" value="ECO:0007669"/>
    <property type="project" value="InterPro"/>
</dbReference>
<sequence>MFNPSGDAYRRCLEMRSHGLYGTSGLKAQFALVYAFCQVELALRHPGVRHVTLYRGVNRMADHEILAQGGVGRHVILLNNLSSFTCSRERAGEFGDYILAVEVPLTKIFFHCDLLPGVLQGEDKFLVIGGVVDVTLSTLRGDGGGI</sequence>
<dbReference type="STRING" id="1860102.ACCAA_50115"/>
<dbReference type="GO" id="GO:0030701">
    <property type="term" value="F:NAD+-dinitrogen-reductase ADP-D-ribosyltransferase activity"/>
    <property type="evidence" value="ECO:0007669"/>
    <property type="project" value="InterPro"/>
</dbReference>
<protein>
    <recommendedName>
        <fullName evidence="3">NAD(+)--dinitrogen-reductase ADP-D-ribosyltransferase</fullName>
    </recommendedName>
</protein>
<dbReference type="InterPro" id="IPR009953">
    <property type="entry name" value="DRA_trans"/>
</dbReference>
<dbReference type="AlphaFoldDB" id="A0A1A8XRZ1"/>
<proteinExistence type="predicted"/>
<evidence type="ECO:0000313" key="1">
    <source>
        <dbReference type="EMBL" id="SBT07880.1"/>
    </source>
</evidence>
<reference evidence="1 2" key="1">
    <citation type="submission" date="2016-06" db="EMBL/GenBank/DDBJ databases">
        <authorList>
            <person name="Kjaerup R.B."/>
            <person name="Dalgaard T.S."/>
            <person name="Juul-Madsen H.R."/>
        </authorList>
    </citation>
    <scope>NUCLEOTIDE SEQUENCE [LARGE SCALE GENOMIC DNA]</scope>
    <source>
        <strain evidence="1">3</strain>
    </source>
</reference>
<organism evidence="1 2">
    <name type="scientific">Candidatus Accumulibacter aalborgensis</name>
    <dbReference type="NCBI Taxonomy" id="1860102"/>
    <lineage>
        <taxon>Bacteria</taxon>
        <taxon>Pseudomonadati</taxon>
        <taxon>Pseudomonadota</taxon>
        <taxon>Betaproteobacteria</taxon>
        <taxon>Candidatus Accumulibacter</taxon>
    </lineage>
</organism>
<dbReference type="EMBL" id="FLQX01000127">
    <property type="protein sequence ID" value="SBT07880.1"/>
    <property type="molecule type" value="Genomic_DNA"/>
</dbReference>
<dbReference type="RefSeq" id="WP_186407938.1">
    <property type="nucleotide sequence ID" value="NZ_FLQX01000127.1"/>
</dbReference>
<dbReference type="Pfam" id="PF07357">
    <property type="entry name" value="DRAT"/>
    <property type="match status" value="1"/>
</dbReference>
<gene>
    <name evidence="1" type="ORF">ACCAA_50115</name>
</gene>